<protein>
    <submittedName>
        <fullName evidence="3">Serine/threonine protein phosphatase PrpC</fullName>
        <ecNumber evidence="3">3.1.3.16</ecNumber>
    </submittedName>
</protein>
<dbReference type="CDD" id="cd00143">
    <property type="entry name" value="PP2Cc"/>
    <property type="match status" value="1"/>
</dbReference>
<sequence length="295" mass="32554">MCQIAIEGKTDIGRRRDENEDAVSWNNGTHQGSFSYLMVADGMGGYQGGATASQTAVRIVSGHLASLQTTFSSYTPDQKTMVVKSELFQAVINANEAILDQKLQNPQLQQMGTTLVVAVIWSGCLMVCHIGDSRAYIWDERRGIRQLTKDHSVVQQMIDSGSLTEEQARTSNIRNQLTRALGVQRSLSPVINTWELTDDSLILLCSDGLTEYFSNHQIGHLLATHKPSLESCYRFIDESNRQGGKDNISVVIGQYETSAAMHPTAMQPTTMQKRPESDATVPKADKTVPYKVAKV</sequence>
<dbReference type="Pfam" id="PF13672">
    <property type="entry name" value="PP2C_2"/>
    <property type="match status" value="1"/>
</dbReference>
<dbReference type="SUPFAM" id="SSF81606">
    <property type="entry name" value="PP2C-like"/>
    <property type="match status" value="1"/>
</dbReference>
<comment type="caution">
    <text evidence="3">The sequence shown here is derived from an EMBL/GenBank/DDBJ whole genome shotgun (WGS) entry which is preliminary data.</text>
</comment>
<keyword evidence="4" id="KW-1185">Reference proteome</keyword>
<reference evidence="3 4" key="1">
    <citation type="submission" date="2024-06" db="EMBL/GenBank/DDBJ databases">
        <title>Genomic Encyclopedia of Type Strains, Phase V (KMG-V): Genome sequencing to study the core and pangenomes of soil and plant-associated prokaryotes.</title>
        <authorList>
            <person name="Whitman W."/>
        </authorList>
    </citation>
    <scope>NUCLEOTIDE SEQUENCE [LARGE SCALE GENOMIC DNA]</scope>
    <source>
        <strain evidence="3 4">NE40</strain>
    </source>
</reference>
<dbReference type="InterPro" id="IPR036457">
    <property type="entry name" value="PPM-type-like_dom_sf"/>
</dbReference>
<dbReference type="SMART" id="SM00331">
    <property type="entry name" value="PP2C_SIG"/>
    <property type="match status" value="1"/>
</dbReference>
<dbReference type="Proteomes" id="UP001549366">
    <property type="component" value="Unassembled WGS sequence"/>
</dbReference>
<name>A0ABV2SAQ4_9GAMM</name>
<feature type="region of interest" description="Disordered" evidence="1">
    <location>
        <begin position="266"/>
        <end position="285"/>
    </location>
</feature>
<dbReference type="PANTHER" id="PTHR13832">
    <property type="entry name" value="PROTEIN PHOSPHATASE 2C"/>
    <property type="match status" value="1"/>
</dbReference>
<dbReference type="InterPro" id="IPR015655">
    <property type="entry name" value="PP2C"/>
</dbReference>
<accession>A0ABV2SAQ4</accession>
<evidence type="ECO:0000313" key="4">
    <source>
        <dbReference type="Proteomes" id="UP001549366"/>
    </source>
</evidence>
<dbReference type="PROSITE" id="PS51746">
    <property type="entry name" value="PPM_2"/>
    <property type="match status" value="1"/>
</dbReference>
<gene>
    <name evidence="3" type="ORF">V5J35_000040</name>
</gene>
<evidence type="ECO:0000256" key="1">
    <source>
        <dbReference type="SAM" id="MobiDB-lite"/>
    </source>
</evidence>
<feature type="domain" description="PPM-type phosphatase" evidence="2">
    <location>
        <begin position="3"/>
        <end position="255"/>
    </location>
</feature>
<dbReference type="SMART" id="SM00332">
    <property type="entry name" value="PP2Cc"/>
    <property type="match status" value="1"/>
</dbReference>
<dbReference type="InterPro" id="IPR001932">
    <property type="entry name" value="PPM-type_phosphatase-like_dom"/>
</dbReference>
<dbReference type="EMBL" id="JBEWTB010000001">
    <property type="protein sequence ID" value="MET4754848.1"/>
    <property type="molecule type" value="Genomic_DNA"/>
</dbReference>
<proteinExistence type="predicted"/>
<keyword evidence="3" id="KW-0378">Hydrolase</keyword>
<dbReference type="PANTHER" id="PTHR13832:SF827">
    <property type="entry name" value="PROTEIN PHOSPHATASE 1L"/>
    <property type="match status" value="1"/>
</dbReference>
<feature type="compositionally biased region" description="Basic and acidic residues" evidence="1">
    <location>
        <begin position="273"/>
        <end position="285"/>
    </location>
</feature>
<dbReference type="EC" id="3.1.3.16" evidence="3"/>
<dbReference type="RefSeq" id="WP_354011650.1">
    <property type="nucleotide sequence ID" value="NZ_JBEWTA010000003.1"/>
</dbReference>
<dbReference type="GO" id="GO:0004722">
    <property type="term" value="F:protein serine/threonine phosphatase activity"/>
    <property type="evidence" value="ECO:0007669"/>
    <property type="project" value="UniProtKB-EC"/>
</dbReference>
<evidence type="ECO:0000259" key="2">
    <source>
        <dbReference type="PROSITE" id="PS51746"/>
    </source>
</evidence>
<dbReference type="Gene3D" id="3.60.40.10">
    <property type="entry name" value="PPM-type phosphatase domain"/>
    <property type="match status" value="1"/>
</dbReference>
<evidence type="ECO:0000313" key="3">
    <source>
        <dbReference type="EMBL" id="MET4754848.1"/>
    </source>
</evidence>
<organism evidence="3 4">
    <name type="scientific">Endozoicomonas lisbonensis</name>
    <dbReference type="NCBI Taxonomy" id="3120522"/>
    <lineage>
        <taxon>Bacteria</taxon>
        <taxon>Pseudomonadati</taxon>
        <taxon>Pseudomonadota</taxon>
        <taxon>Gammaproteobacteria</taxon>
        <taxon>Oceanospirillales</taxon>
        <taxon>Endozoicomonadaceae</taxon>
        <taxon>Endozoicomonas</taxon>
    </lineage>
</organism>
<dbReference type="NCBIfam" id="NF033484">
    <property type="entry name" value="Stp1_PP2C_phos"/>
    <property type="match status" value="1"/>
</dbReference>